<feature type="site" description="Deprotonates C-terminal active site Cys" evidence="7">
    <location>
        <position position="27"/>
    </location>
</feature>
<organism evidence="11 12">
    <name type="scientific">Alistipes shahii</name>
    <dbReference type="NCBI Taxonomy" id="328814"/>
    <lineage>
        <taxon>Bacteria</taxon>
        <taxon>Pseudomonadati</taxon>
        <taxon>Bacteroidota</taxon>
        <taxon>Bacteroidia</taxon>
        <taxon>Bacteroidales</taxon>
        <taxon>Rikenellaceae</taxon>
        <taxon>Alistipes</taxon>
    </lineage>
</organism>
<evidence type="ECO:0000256" key="5">
    <source>
        <dbReference type="ARBA" id="ARBA00023284"/>
    </source>
</evidence>
<dbReference type="Gene3D" id="3.40.30.10">
    <property type="entry name" value="Glutaredoxin"/>
    <property type="match status" value="1"/>
</dbReference>
<dbReference type="GO" id="GO:0005829">
    <property type="term" value="C:cytosol"/>
    <property type="evidence" value="ECO:0007669"/>
    <property type="project" value="TreeGrafter"/>
</dbReference>
<keyword evidence="5 8" id="KW-0676">Redox-active center</keyword>
<dbReference type="EMBL" id="VVXJ01000012">
    <property type="protein sequence ID" value="KAA2375914.1"/>
    <property type="molecule type" value="Genomic_DNA"/>
</dbReference>
<dbReference type="InterPro" id="IPR005746">
    <property type="entry name" value="Thioredoxin"/>
</dbReference>
<protein>
    <recommendedName>
        <fullName evidence="6">Thioredoxin</fullName>
    </recommendedName>
</protein>
<evidence type="ECO:0000313" key="13">
    <source>
        <dbReference type="Proteomes" id="UP000323567"/>
    </source>
</evidence>
<dbReference type="InterPro" id="IPR017937">
    <property type="entry name" value="Thioredoxin_CS"/>
</dbReference>
<dbReference type="InterPro" id="IPR036249">
    <property type="entry name" value="Thioredoxin-like_sf"/>
</dbReference>
<dbReference type="PROSITE" id="PS51352">
    <property type="entry name" value="THIOREDOXIN_2"/>
    <property type="match status" value="1"/>
</dbReference>
<sequence length="110" mass="13222">MTMTDFDKIIWRDALTFVDFFATWCGPCRMMMPAIDKFRERMNGRVDVYKADIDDPSMREIIRRYNIMSVPTLMFFCRGEVLWRESGRVGYEHLINVLNELEKREQVMQP</sequence>
<dbReference type="InterPro" id="IPR013766">
    <property type="entry name" value="Thioredoxin_domain"/>
</dbReference>
<keyword evidence="2" id="KW-0813">Transport</keyword>
<proteinExistence type="inferred from homology"/>
<dbReference type="EMBL" id="VVXK01000015">
    <property type="protein sequence ID" value="KAA2368291.1"/>
    <property type="molecule type" value="Genomic_DNA"/>
</dbReference>
<comment type="similarity">
    <text evidence="1 6">Belongs to the thioredoxin family.</text>
</comment>
<dbReference type="PANTHER" id="PTHR45663:SF11">
    <property type="entry name" value="GEO12009P1"/>
    <property type="match status" value="1"/>
</dbReference>
<dbReference type="PIRSF" id="PIRSF000077">
    <property type="entry name" value="Thioredoxin"/>
    <property type="match status" value="1"/>
</dbReference>
<feature type="site" description="Contributes to redox potential value" evidence="7">
    <location>
        <position position="26"/>
    </location>
</feature>
<evidence type="ECO:0000256" key="8">
    <source>
        <dbReference type="PIRSR" id="PIRSR000077-4"/>
    </source>
</evidence>
<evidence type="ECO:0000256" key="2">
    <source>
        <dbReference type="ARBA" id="ARBA00022448"/>
    </source>
</evidence>
<dbReference type="PRINTS" id="PR00421">
    <property type="entry name" value="THIOREDOXIN"/>
</dbReference>
<dbReference type="PANTHER" id="PTHR45663">
    <property type="entry name" value="GEO12009P1"/>
    <property type="match status" value="1"/>
</dbReference>
<reference evidence="12 13" key="1">
    <citation type="journal article" date="2019" name="Nat. Med.">
        <title>A library of human gut bacterial isolates paired with longitudinal multiomics data enables mechanistic microbiome research.</title>
        <authorList>
            <person name="Poyet M."/>
            <person name="Groussin M."/>
            <person name="Gibbons S.M."/>
            <person name="Avila-Pacheco J."/>
            <person name="Jiang X."/>
            <person name="Kearney S.M."/>
            <person name="Perrotta A.R."/>
            <person name="Berdy B."/>
            <person name="Zhao S."/>
            <person name="Lieberman T.D."/>
            <person name="Swanson P.K."/>
            <person name="Smith M."/>
            <person name="Roesemann S."/>
            <person name="Alexander J.E."/>
            <person name="Rich S.A."/>
            <person name="Livny J."/>
            <person name="Vlamakis H."/>
            <person name="Clish C."/>
            <person name="Bullock K."/>
            <person name="Deik A."/>
            <person name="Scott J."/>
            <person name="Pierce K.A."/>
            <person name="Xavier R.J."/>
            <person name="Alm E.J."/>
        </authorList>
    </citation>
    <scope>NUCLEOTIDE SEQUENCE [LARGE SCALE GENOMIC DNA]</scope>
    <source>
        <strain evidence="11 12">BIOML-A1</strain>
        <strain evidence="10 13">BIOML-A2</strain>
    </source>
</reference>
<evidence type="ECO:0000256" key="1">
    <source>
        <dbReference type="ARBA" id="ARBA00008987"/>
    </source>
</evidence>
<keyword evidence="4 8" id="KW-1015">Disulfide bond</keyword>
<dbReference type="PROSITE" id="PS00194">
    <property type="entry name" value="THIOREDOXIN_1"/>
    <property type="match status" value="1"/>
</dbReference>
<dbReference type="RefSeq" id="WP_015545893.1">
    <property type="nucleotide sequence ID" value="NZ_CATVWL010000017.1"/>
</dbReference>
<accession>A0A5B3GQH1</accession>
<evidence type="ECO:0000256" key="3">
    <source>
        <dbReference type="ARBA" id="ARBA00022982"/>
    </source>
</evidence>
<feature type="active site" description="Nucleophile" evidence="7">
    <location>
        <position position="25"/>
    </location>
</feature>
<name>A0A5B3GQH1_9BACT</name>
<dbReference type="AlphaFoldDB" id="A0A5B3GQH1"/>
<keyword evidence="3" id="KW-0249">Electron transport</keyword>
<comment type="caution">
    <text evidence="11">The sequence shown here is derived from an EMBL/GenBank/DDBJ whole genome shotgun (WGS) entry which is preliminary data.</text>
</comment>
<dbReference type="Proteomes" id="UP000322658">
    <property type="component" value="Unassembled WGS sequence"/>
</dbReference>
<dbReference type="GO" id="GO:0045454">
    <property type="term" value="P:cell redox homeostasis"/>
    <property type="evidence" value="ECO:0007669"/>
    <property type="project" value="TreeGrafter"/>
</dbReference>
<feature type="site" description="Deprotonates C-terminal active site Cys" evidence="7">
    <location>
        <position position="19"/>
    </location>
</feature>
<feature type="active site" description="Nucleophile" evidence="7">
    <location>
        <position position="28"/>
    </location>
</feature>
<evidence type="ECO:0000256" key="4">
    <source>
        <dbReference type="ARBA" id="ARBA00023157"/>
    </source>
</evidence>
<evidence type="ECO:0000313" key="12">
    <source>
        <dbReference type="Proteomes" id="UP000322658"/>
    </source>
</evidence>
<evidence type="ECO:0000313" key="10">
    <source>
        <dbReference type="EMBL" id="KAA2368291.1"/>
    </source>
</evidence>
<dbReference type="SUPFAM" id="SSF52833">
    <property type="entry name" value="Thioredoxin-like"/>
    <property type="match status" value="1"/>
</dbReference>
<dbReference type="GeneID" id="92758255"/>
<evidence type="ECO:0000313" key="11">
    <source>
        <dbReference type="EMBL" id="KAA2375914.1"/>
    </source>
</evidence>
<gene>
    <name evidence="11" type="ORF">F2Y07_06605</name>
    <name evidence="10" type="ORF">F2Y13_10565</name>
</gene>
<feature type="domain" description="Thioredoxin" evidence="9">
    <location>
        <begin position="1"/>
        <end position="103"/>
    </location>
</feature>
<evidence type="ECO:0000256" key="6">
    <source>
        <dbReference type="PIRNR" id="PIRNR000077"/>
    </source>
</evidence>
<dbReference type="CDD" id="cd02947">
    <property type="entry name" value="TRX_family"/>
    <property type="match status" value="1"/>
</dbReference>
<evidence type="ECO:0000259" key="9">
    <source>
        <dbReference type="PROSITE" id="PS51352"/>
    </source>
</evidence>
<dbReference type="Pfam" id="PF00085">
    <property type="entry name" value="Thioredoxin"/>
    <property type="match status" value="1"/>
</dbReference>
<dbReference type="GO" id="GO:0015035">
    <property type="term" value="F:protein-disulfide reductase activity"/>
    <property type="evidence" value="ECO:0007669"/>
    <property type="project" value="InterPro"/>
</dbReference>
<evidence type="ECO:0000256" key="7">
    <source>
        <dbReference type="PIRSR" id="PIRSR000077-1"/>
    </source>
</evidence>
<feature type="disulfide bond" description="Redox-active" evidence="8">
    <location>
        <begin position="25"/>
        <end position="28"/>
    </location>
</feature>
<dbReference type="Proteomes" id="UP000323567">
    <property type="component" value="Unassembled WGS sequence"/>
</dbReference>